<reference evidence="2 3" key="1">
    <citation type="submission" date="2018-08" db="EMBL/GenBank/DDBJ databases">
        <title>Aphanomyces genome sequencing and annotation.</title>
        <authorList>
            <person name="Minardi D."/>
            <person name="Oidtmann B."/>
            <person name="Van Der Giezen M."/>
            <person name="Studholme D.J."/>
        </authorList>
    </citation>
    <scope>NUCLEOTIDE SEQUENCE [LARGE SCALE GENOMIC DNA]</scope>
    <source>
        <strain evidence="2 3">NJM0002</strain>
    </source>
</reference>
<keyword evidence="3" id="KW-1185">Reference proteome</keyword>
<proteinExistence type="predicted"/>
<evidence type="ECO:0000313" key="3">
    <source>
        <dbReference type="Proteomes" id="UP000285060"/>
    </source>
</evidence>
<organism evidence="2 3">
    <name type="scientific">Aphanomyces invadans</name>
    <dbReference type="NCBI Taxonomy" id="157072"/>
    <lineage>
        <taxon>Eukaryota</taxon>
        <taxon>Sar</taxon>
        <taxon>Stramenopiles</taxon>
        <taxon>Oomycota</taxon>
        <taxon>Saprolegniomycetes</taxon>
        <taxon>Saprolegniales</taxon>
        <taxon>Verrucalvaceae</taxon>
        <taxon>Aphanomyces</taxon>
    </lineage>
</organism>
<evidence type="ECO:0000313" key="2">
    <source>
        <dbReference type="EMBL" id="RHY24480.1"/>
    </source>
</evidence>
<sequence length="650" mass="72770">MFQPRADLISDAQLASINIGDFVPVQTTRALSKAYRRLSPTVGAAVGCVVCLLVGFDSFVNNWSINDFCGNGLQFRTPLARSKSIYDVAAAYNFAHGMNISKLSNIGHWMTDYAIQKLVEIDPSVYVISGGTYEITGPAMNLCSSFSGTYTVADVAEPVNLGTATDGITYLRGNSLTHFITEDLTKNLPDPASTSSDLEALGFVAARIQADVKLTTAFRVHNTSTPQSSLVKFYRLYTKSYCTGCPPIAELGRGKCNFTMEFDPHSNLLNVTSDFVLHSSHDVGLMFSRDIYSAISVVLKALALLLVIGGYLASRKTVQWAEVTPDKVETVWTKIVQIFAPRYFPHLSHAIRFDIFCYNSDHFVVLYALSIILDTKHAVVFTREVSVFNRHSNHIGMTLQLFALSTRVLWLNIAFLKLCKVAMNLVAPATYSGQSRVMPFFNFSNVTMMYLTTILLFFIPDYIEYNNQSRWDIHHRFEVLDGQFVDFFEGFYIRVVLAILVGLVLNVFMVLTVDHLLLSGLVWRPLKANSLSRQAIFNSTCVLCDLVDDVDFVKDDAIVTCHARRLSTLQWYFMHHMLCFGLPEKDLAKRKQNLHTTTATDSIALESKEVKHIVGQDSTGHIHLFDDTLADVKSLPFNIKILRNTPIVIK</sequence>
<gene>
    <name evidence="2" type="ORF">DYB32_008833</name>
</gene>
<keyword evidence="1" id="KW-1133">Transmembrane helix</keyword>
<feature type="transmembrane region" description="Helical" evidence="1">
    <location>
        <begin position="440"/>
        <end position="459"/>
    </location>
</feature>
<protein>
    <submittedName>
        <fullName evidence="2">Uncharacterized protein</fullName>
    </submittedName>
</protein>
<dbReference type="VEuPathDB" id="FungiDB:H310_10030"/>
<name>A0A418AK11_9STRA</name>
<accession>A0A418AK11</accession>
<feature type="transmembrane region" description="Helical" evidence="1">
    <location>
        <begin position="291"/>
        <end position="313"/>
    </location>
</feature>
<dbReference type="EMBL" id="QUSY01001577">
    <property type="protein sequence ID" value="RHY24480.1"/>
    <property type="molecule type" value="Genomic_DNA"/>
</dbReference>
<evidence type="ECO:0000256" key="1">
    <source>
        <dbReference type="SAM" id="Phobius"/>
    </source>
</evidence>
<feature type="transmembrane region" description="Helical" evidence="1">
    <location>
        <begin position="491"/>
        <end position="517"/>
    </location>
</feature>
<keyword evidence="1" id="KW-0472">Membrane</keyword>
<feature type="transmembrane region" description="Helical" evidence="1">
    <location>
        <begin position="399"/>
        <end position="419"/>
    </location>
</feature>
<dbReference type="Proteomes" id="UP000285060">
    <property type="component" value="Unassembled WGS sequence"/>
</dbReference>
<keyword evidence="1" id="KW-0812">Transmembrane</keyword>
<dbReference type="AlphaFoldDB" id="A0A418AK11"/>
<comment type="caution">
    <text evidence="2">The sequence shown here is derived from an EMBL/GenBank/DDBJ whole genome shotgun (WGS) entry which is preliminary data.</text>
</comment>